<dbReference type="SUPFAM" id="SSF50814">
    <property type="entry name" value="Lipocalins"/>
    <property type="match status" value="1"/>
</dbReference>
<name>A0A1D2AJ11_ORNBR</name>
<organism evidence="1">
    <name type="scientific">Ornithodoros brasiliensis</name>
    <name type="common">Mouro tick</name>
    <dbReference type="NCBI Taxonomy" id="888526"/>
    <lineage>
        <taxon>Eukaryota</taxon>
        <taxon>Metazoa</taxon>
        <taxon>Ecdysozoa</taxon>
        <taxon>Arthropoda</taxon>
        <taxon>Chelicerata</taxon>
        <taxon>Arachnida</taxon>
        <taxon>Acari</taxon>
        <taxon>Parasitiformes</taxon>
        <taxon>Ixodida</taxon>
        <taxon>Ixodoidea</taxon>
        <taxon>Argasidae</taxon>
        <taxon>Ornithodorinae</taxon>
        <taxon>Ornithodoros</taxon>
    </lineage>
</organism>
<sequence>LELMKLVRQAPRRTLYKMHVELEVFSTVQSTSKTRVLKPPLRYPEWEIRSRTFCFSLDGKKITATLLYSDYKTCEVTKLPRGAGFDLWVASGSVNNFDECCQKLFNKKAKDQTIKDLRQGC</sequence>
<dbReference type="EMBL" id="GETE01000506">
    <property type="protein sequence ID" value="JAT79071.1"/>
    <property type="molecule type" value="Transcribed_RNA"/>
</dbReference>
<protein>
    <submittedName>
        <fullName evidence="1">Monotonin</fullName>
    </submittedName>
</protein>
<evidence type="ECO:0000313" key="1">
    <source>
        <dbReference type="EMBL" id="JAT79071.1"/>
    </source>
</evidence>
<dbReference type="AlphaFoldDB" id="A0A1D2AJ11"/>
<dbReference type="InterPro" id="IPR012674">
    <property type="entry name" value="Calycin"/>
</dbReference>
<feature type="non-terminal residue" evidence="1">
    <location>
        <position position="1"/>
    </location>
</feature>
<dbReference type="GO" id="GO:0043176">
    <property type="term" value="F:amine binding"/>
    <property type="evidence" value="ECO:0007669"/>
    <property type="project" value="InterPro"/>
</dbReference>
<dbReference type="GO" id="GO:0030682">
    <property type="term" value="P:symbiont-mediated perturbation of host defenses"/>
    <property type="evidence" value="ECO:0007669"/>
    <property type="project" value="InterPro"/>
</dbReference>
<dbReference type="Gene3D" id="2.40.128.20">
    <property type="match status" value="1"/>
</dbReference>
<dbReference type="Pfam" id="PF02098">
    <property type="entry name" value="His_binding"/>
    <property type="match status" value="1"/>
</dbReference>
<accession>A0A1D2AJ11</accession>
<reference evidence="1" key="1">
    <citation type="submission" date="2016-07" db="EMBL/GenBank/DDBJ databases">
        <title>Salivary Glands transcriptome analysis on engorged females of Ornithodoros brasiliensis (Acari:Argasidae).</title>
        <authorList>
            <person name="Simons S.M."/>
            <person name="Carvalho E."/>
            <person name="Junqueira-de-Azevedo I."/>
            <person name="Ho P.L."/>
            <person name="Giovanni D."/>
            <person name="Mendonca R."/>
            <person name="Onofrio V."/>
            <person name="Landulfo G."/>
            <person name="Ramirez D."/>
            <person name="Barros-Battesti D."/>
        </authorList>
    </citation>
    <scope>NUCLEOTIDE SEQUENCE</scope>
    <source>
        <strain evidence="1">Female</strain>
        <tissue evidence="1">Salivary gland</tissue>
    </source>
</reference>
<dbReference type="InterPro" id="IPR002970">
    <property type="entry name" value="Tick_his-bd"/>
</dbReference>
<proteinExistence type="predicted"/>